<gene>
    <name evidence="4" type="ORF">H9777_04980</name>
</gene>
<dbReference type="PANTHER" id="PTHR46517">
    <property type="entry name" value="FRUCTOSE-2,6-BISPHOSPHATASE TIGAR"/>
    <property type="match status" value="1"/>
</dbReference>
<proteinExistence type="predicted"/>
<reference evidence="4" key="1">
    <citation type="journal article" date="2021" name="PeerJ">
        <title>Extensive microbial diversity within the chicken gut microbiome revealed by metagenomics and culture.</title>
        <authorList>
            <person name="Gilroy R."/>
            <person name="Ravi A."/>
            <person name="Getino M."/>
            <person name="Pursley I."/>
            <person name="Horton D.L."/>
            <person name="Alikhan N.F."/>
            <person name="Baker D."/>
            <person name="Gharbi K."/>
            <person name="Hall N."/>
            <person name="Watson M."/>
            <person name="Adriaenssens E.M."/>
            <person name="Foster-Nyarko E."/>
            <person name="Jarju S."/>
            <person name="Secka A."/>
            <person name="Antonio M."/>
            <person name="Oren A."/>
            <person name="Chaudhuri R.R."/>
            <person name="La Ragione R."/>
            <person name="Hildebrand F."/>
            <person name="Pallen M.J."/>
        </authorList>
    </citation>
    <scope>NUCLEOTIDE SEQUENCE</scope>
    <source>
        <strain evidence="4">G4-2901</strain>
    </source>
</reference>
<dbReference type="EMBL" id="JAHLFW010000047">
    <property type="protein sequence ID" value="MBU3837665.1"/>
    <property type="molecule type" value="Genomic_DNA"/>
</dbReference>
<dbReference type="PROSITE" id="PS00175">
    <property type="entry name" value="PG_MUTASE"/>
    <property type="match status" value="1"/>
</dbReference>
<dbReference type="InterPro" id="IPR029033">
    <property type="entry name" value="His_PPase_superfam"/>
</dbReference>
<evidence type="ECO:0000256" key="1">
    <source>
        <dbReference type="ARBA" id="ARBA00022801"/>
    </source>
</evidence>
<dbReference type="Gene3D" id="3.40.50.1240">
    <property type="entry name" value="Phosphoglycerate mutase-like"/>
    <property type="match status" value="1"/>
</dbReference>
<dbReference type="AlphaFoldDB" id="A0A948TBF0"/>
<dbReference type="InterPro" id="IPR051695">
    <property type="entry name" value="Phosphoglycerate_Mutase"/>
</dbReference>
<evidence type="ECO:0000313" key="5">
    <source>
        <dbReference type="Proteomes" id="UP000783796"/>
    </source>
</evidence>
<feature type="binding site" evidence="3">
    <location>
        <position position="58"/>
    </location>
    <ligand>
        <name>substrate</name>
    </ligand>
</feature>
<dbReference type="InterPro" id="IPR001345">
    <property type="entry name" value="PG/BPGM_mutase_AS"/>
</dbReference>
<dbReference type="GO" id="GO:0043456">
    <property type="term" value="P:regulation of pentose-phosphate shunt"/>
    <property type="evidence" value="ECO:0007669"/>
    <property type="project" value="TreeGrafter"/>
</dbReference>
<dbReference type="GO" id="GO:0004331">
    <property type="term" value="F:fructose-2,6-bisphosphate 2-phosphatase activity"/>
    <property type="evidence" value="ECO:0007669"/>
    <property type="project" value="TreeGrafter"/>
</dbReference>
<protein>
    <submittedName>
        <fullName evidence="4">Histidine phosphatase family protein</fullName>
    </submittedName>
</protein>
<dbReference type="SUPFAM" id="SSF53254">
    <property type="entry name" value="Phosphoglycerate mutase-like"/>
    <property type="match status" value="1"/>
</dbReference>
<dbReference type="CDD" id="cd07067">
    <property type="entry name" value="HP_PGM_like"/>
    <property type="match status" value="1"/>
</dbReference>
<dbReference type="PANTHER" id="PTHR46517:SF1">
    <property type="entry name" value="FRUCTOSE-2,6-BISPHOSPHATASE TIGAR"/>
    <property type="match status" value="1"/>
</dbReference>
<sequence length="171" mass="19670">MTTIYLARHGQTEENLMRIFQGHLPGTLTTDGIEQARNLGKELEGITIDCILSSDLKRVVDTVNYAIADRHLPWEKTKLLREIDWGKWTGLKIDSVDKQNPPEDAETKEMLYERGKRIVEYIKEKYSGKNVLVVAHGLINRSIQAHILGVDINELYNIQHMKNAEVRKFTL</sequence>
<accession>A0A948TBF0</accession>
<feature type="active site" description="Tele-phosphohistidine intermediate" evidence="2">
    <location>
        <position position="9"/>
    </location>
</feature>
<dbReference type="GO" id="GO:0045820">
    <property type="term" value="P:negative regulation of glycolytic process"/>
    <property type="evidence" value="ECO:0007669"/>
    <property type="project" value="TreeGrafter"/>
</dbReference>
<reference evidence="4" key="2">
    <citation type="submission" date="2021-04" db="EMBL/GenBank/DDBJ databases">
        <authorList>
            <person name="Gilroy R."/>
        </authorList>
    </citation>
    <scope>NUCLEOTIDE SEQUENCE</scope>
    <source>
        <strain evidence="4">G4-2901</strain>
    </source>
</reference>
<dbReference type="Proteomes" id="UP000783796">
    <property type="component" value="Unassembled WGS sequence"/>
</dbReference>
<evidence type="ECO:0000256" key="2">
    <source>
        <dbReference type="PIRSR" id="PIRSR613078-1"/>
    </source>
</evidence>
<keyword evidence="1" id="KW-0378">Hydrolase</keyword>
<dbReference type="SMART" id="SM00855">
    <property type="entry name" value="PGAM"/>
    <property type="match status" value="1"/>
</dbReference>
<feature type="binding site" evidence="3">
    <location>
        <begin position="8"/>
        <end position="15"/>
    </location>
    <ligand>
        <name>substrate</name>
    </ligand>
</feature>
<dbReference type="PIRSF" id="PIRSF000709">
    <property type="entry name" value="6PFK_2-Ptase"/>
    <property type="match status" value="1"/>
</dbReference>
<evidence type="ECO:0000313" key="4">
    <source>
        <dbReference type="EMBL" id="MBU3837665.1"/>
    </source>
</evidence>
<dbReference type="Pfam" id="PF00300">
    <property type="entry name" value="His_Phos_1"/>
    <property type="match status" value="1"/>
</dbReference>
<evidence type="ECO:0000256" key="3">
    <source>
        <dbReference type="PIRSR" id="PIRSR613078-2"/>
    </source>
</evidence>
<dbReference type="InterPro" id="IPR013078">
    <property type="entry name" value="His_Pase_superF_clade-1"/>
</dbReference>
<comment type="caution">
    <text evidence="4">The sequence shown here is derived from an EMBL/GenBank/DDBJ whole genome shotgun (WGS) entry which is preliminary data.</text>
</comment>
<name>A0A948TBF0_9BACT</name>
<feature type="active site" description="Proton donor/acceptor" evidence="2">
    <location>
        <position position="82"/>
    </location>
</feature>
<organism evidence="4 5">
    <name type="scientific">Candidatus Phocaeicola faecigallinarum</name>
    <dbReference type="NCBI Taxonomy" id="2838732"/>
    <lineage>
        <taxon>Bacteria</taxon>
        <taxon>Pseudomonadati</taxon>
        <taxon>Bacteroidota</taxon>
        <taxon>Bacteroidia</taxon>
        <taxon>Bacteroidales</taxon>
        <taxon>Bacteroidaceae</taxon>
        <taxon>Phocaeicola</taxon>
    </lineage>
</organism>
<dbReference type="GO" id="GO:0005829">
    <property type="term" value="C:cytosol"/>
    <property type="evidence" value="ECO:0007669"/>
    <property type="project" value="TreeGrafter"/>
</dbReference>